<keyword evidence="4" id="KW-0472">Membrane</keyword>
<evidence type="ECO:0000256" key="4">
    <source>
        <dbReference type="ARBA" id="ARBA00023136"/>
    </source>
</evidence>
<gene>
    <name evidence="7" type="ORF">NECAME_05265</name>
</gene>
<proteinExistence type="predicted"/>
<dbReference type="KEGG" id="nai:NECAME_05265"/>
<accession>W2SIK3</accession>
<dbReference type="AlphaFoldDB" id="W2SIK3"/>
<keyword evidence="8" id="KW-1185">Reference proteome</keyword>
<keyword evidence="3" id="KW-1133">Transmembrane helix</keyword>
<dbReference type="EMBL" id="KI669112">
    <property type="protein sequence ID" value="ETN69410.1"/>
    <property type="molecule type" value="Genomic_DNA"/>
</dbReference>
<evidence type="ECO:0000256" key="5">
    <source>
        <dbReference type="ARBA" id="ARBA00023242"/>
    </source>
</evidence>
<dbReference type="PANTHER" id="PTHR12265">
    <property type="entry name" value="TRANSMEMBRANE PROTEIN 53"/>
    <property type="match status" value="1"/>
</dbReference>
<dbReference type="OrthoDB" id="77878at2759"/>
<dbReference type="OMA" id="YVEWFLE"/>
<dbReference type="Proteomes" id="UP000053676">
    <property type="component" value="Unassembled WGS sequence"/>
</dbReference>
<dbReference type="PANTHER" id="PTHR12265:SF30">
    <property type="entry name" value="TRANSMEMBRANE PROTEIN 53"/>
    <property type="match status" value="1"/>
</dbReference>
<evidence type="ECO:0000256" key="1">
    <source>
        <dbReference type="ARBA" id="ARBA00004126"/>
    </source>
</evidence>
<organism evidence="7 8">
    <name type="scientific">Necator americanus</name>
    <name type="common">Human hookworm</name>
    <dbReference type="NCBI Taxonomy" id="51031"/>
    <lineage>
        <taxon>Eukaryota</taxon>
        <taxon>Metazoa</taxon>
        <taxon>Ecdysozoa</taxon>
        <taxon>Nematoda</taxon>
        <taxon>Chromadorea</taxon>
        <taxon>Rhabditida</taxon>
        <taxon>Rhabditina</taxon>
        <taxon>Rhabditomorpha</taxon>
        <taxon>Strongyloidea</taxon>
        <taxon>Ancylostomatidae</taxon>
        <taxon>Bunostominae</taxon>
        <taxon>Necator</taxon>
    </lineage>
</organism>
<keyword evidence="5" id="KW-0539">Nucleus</keyword>
<dbReference type="InterPro" id="IPR008547">
    <property type="entry name" value="DUF829_TMEM53"/>
</dbReference>
<evidence type="ECO:0000256" key="6">
    <source>
        <dbReference type="ARBA" id="ARBA00037847"/>
    </source>
</evidence>
<evidence type="ECO:0000256" key="2">
    <source>
        <dbReference type="ARBA" id="ARBA00022692"/>
    </source>
</evidence>
<sequence length="123" mass="14500">MNGVRSLISMWKWTEAEQVTYLRKRIKGIIFDSAPARTSAGPDSHAVVDSTPPIEGLEWVSKETRRKFIKYVEWFLEHERELGKDVEEVVFEGSEHVQHFRKFPEQYRSACLEFLRKIEDLKS</sequence>
<comment type="subcellular location">
    <subcellularLocation>
        <location evidence="6">Endomembrane system</location>
        <topology evidence="6">Single-pass membrane protein</topology>
    </subcellularLocation>
    <subcellularLocation>
        <location evidence="1">Nucleus membrane</location>
    </subcellularLocation>
</comment>
<evidence type="ECO:0000256" key="3">
    <source>
        <dbReference type="ARBA" id="ARBA00022989"/>
    </source>
</evidence>
<reference evidence="8" key="1">
    <citation type="journal article" date="2014" name="Nat. Genet.">
        <title>Genome of the human hookworm Necator americanus.</title>
        <authorList>
            <person name="Tang Y.T."/>
            <person name="Gao X."/>
            <person name="Rosa B.A."/>
            <person name="Abubucker S."/>
            <person name="Hallsworth-Pepin K."/>
            <person name="Martin J."/>
            <person name="Tyagi R."/>
            <person name="Heizer E."/>
            <person name="Zhang X."/>
            <person name="Bhonagiri-Palsikar V."/>
            <person name="Minx P."/>
            <person name="Warren W.C."/>
            <person name="Wang Q."/>
            <person name="Zhan B."/>
            <person name="Hotez P.J."/>
            <person name="Sternberg P.W."/>
            <person name="Dougall A."/>
            <person name="Gaze S.T."/>
            <person name="Mulvenna J."/>
            <person name="Sotillo J."/>
            <person name="Ranganathan S."/>
            <person name="Rabelo E.M."/>
            <person name="Wilson R.K."/>
            <person name="Felgner P.L."/>
            <person name="Bethony J."/>
            <person name="Hawdon J.M."/>
            <person name="Gasser R.B."/>
            <person name="Loukas A."/>
            <person name="Mitreva M."/>
        </authorList>
    </citation>
    <scope>NUCLEOTIDE SEQUENCE [LARGE SCALE GENOMIC DNA]</scope>
</reference>
<dbReference type="Pfam" id="PF05705">
    <property type="entry name" value="DUF829"/>
    <property type="match status" value="1"/>
</dbReference>
<protein>
    <submittedName>
        <fullName evidence="7">Uncharacterized protein</fullName>
    </submittedName>
</protein>
<name>W2SIK3_NECAM</name>
<evidence type="ECO:0000313" key="7">
    <source>
        <dbReference type="EMBL" id="ETN69410.1"/>
    </source>
</evidence>
<dbReference type="GO" id="GO:0031965">
    <property type="term" value="C:nuclear membrane"/>
    <property type="evidence" value="ECO:0007669"/>
    <property type="project" value="UniProtKB-SubCell"/>
</dbReference>
<evidence type="ECO:0000313" key="8">
    <source>
        <dbReference type="Proteomes" id="UP000053676"/>
    </source>
</evidence>
<keyword evidence="2" id="KW-0812">Transmembrane</keyword>